<dbReference type="PANTHER" id="PTHR42847:SF4">
    <property type="entry name" value="ALKANESULFONATE MONOOXYGENASE-RELATED"/>
    <property type="match status" value="1"/>
</dbReference>
<accession>A0A1G4VJG5</accession>
<dbReference type="InterPro" id="IPR036661">
    <property type="entry name" value="Luciferase-like_sf"/>
</dbReference>
<evidence type="ECO:0000256" key="3">
    <source>
        <dbReference type="ARBA" id="ARBA00023002"/>
    </source>
</evidence>
<organism evidence="6 7">
    <name type="scientific">Mycolicibacterium fluoranthenivorans</name>
    <dbReference type="NCBI Taxonomy" id="258505"/>
    <lineage>
        <taxon>Bacteria</taxon>
        <taxon>Bacillati</taxon>
        <taxon>Actinomycetota</taxon>
        <taxon>Actinomycetes</taxon>
        <taxon>Mycobacteriales</taxon>
        <taxon>Mycobacteriaceae</taxon>
        <taxon>Mycolicibacterium</taxon>
    </lineage>
</organism>
<evidence type="ECO:0000256" key="4">
    <source>
        <dbReference type="ARBA" id="ARBA00023033"/>
    </source>
</evidence>
<sequence length="281" mass="30049">MKLGIGLPNHIAGVAGTAITEWARRAEERGFESVTTIDRLRYPGLDSLIALAAAAGATTDVTLVTNVLLAPVYPVVPLAKQVAGVAQISGGRLVVGLGVGNRPDDYASTGTDFDRRGKILDEQVERMRRLWTGAGDAPLCAPVSVPLLFGGRSAATVRRVTTVGDGWAAGAVRHYDVQAELVQRIRSGWAAAGRRGRPYLQASVNFGLGPEQAIAAGKDHLARYYGFSPEYAQVNVDDMVSSPGEARDTVRRYRDLGFDRLLFHPTTAGVEQLDRLADAIL</sequence>
<dbReference type="InterPro" id="IPR050172">
    <property type="entry name" value="SsuD_RutA_monooxygenase"/>
</dbReference>
<dbReference type="AlphaFoldDB" id="A0A1G4VJG5"/>
<dbReference type="PANTHER" id="PTHR42847">
    <property type="entry name" value="ALKANESULFONATE MONOOXYGENASE"/>
    <property type="match status" value="1"/>
</dbReference>
<reference evidence="7" key="1">
    <citation type="submission" date="2016-10" db="EMBL/GenBank/DDBJ databases">
        <authorList>
            <person name="Varghese N."/>
            <person name="Submissions S."/>
        </authorList>
    </citation>
    <scope>NUCLEOTIDE SEQUENCE [LARGE SCALE GENOMIC DNA]</scope>
    <source>
        <strain evidence="7">UNC267MFSha1.1M11</strain>
    </source>
</reference>
<dbReference type="EMBL" id="FMUB01000002">
    <property type="protein sequence ID" value="SCX07678.1"/>
    <property type="molecule type" value="Genomic_DNA"/>
</dbReference>
<dbReference type="Gene3D" id="3.20.20.30">
    <property type="entry name" value="Luciferase-like domain"/>
    <property type="match status" value="1"/>
</dbReference>
<keyword evidence="4 6" id="KW-0503">Monooxygenase</keyword>
<dbReference type="GO" id="GO:0046306">
    <property type="term" value="P:alkanesulfonate catabolic process"/>
    <property type="evidence" value="ECO:0007669"/>
    <property type="project" value="TreeGrafter"/>
</dbReference>
<dbReference type="GO" id="GO:0008726">
    <property type="term" value="F:alkanesulfonate monooxygenase activity"/>
    <property type="evidence" value="ECO:0007669"/>
    <property type="project" value="TreeGrafter"/>
</dbReference>
<keyword evidence="2" id="KW-0288">FMN</keyword>
<gene>
    <name evidence="6" type="ORF">SAMN02799620_01065</name>
</gene>
<evidence type="ECO:0000313" key="6">
    <source>
        <dbReference type="EMBL" id="SCX07678.1"/>
    </source>
</evidence>
<evidence type="ECO:0000259" key="5">
    <source>
        <dbReference type="Pfam" id="PF00296"/>
    </source>
</evidence>
<keyword evidence="3" id="KW-0560">Oxidoreductase</keyword>
<dbReference type="SUPFAM" id="SSF51679">
    <property type="entry name" value="Bacterial luciferase-like"/>
    <property type="match status" value="1"/>
</dbReference>
<dbReference type="Proteomes" id="UP000199707">
    <property type="component" value="Unassembled WGS sequence"/>
</dbReference>
<proteinExistence type="predicted"/>
<keyword evidence="1" id="KW-0285">Flavoprotein</keyword>
<evidence type="ECO:0000256" key="2">
    <source>
        <dbReference type="ARBA" id="ARBA00022643"/>
    </source>
</evidence>
<dbReference type="InterPro" id="IPR011251">
    <property type="entry name" value="Luciferase-like_dom"/>
</dbReference>
<protein>
    <submittedName>
        <fullName evidence="6">Flavin-dependent oxidoreductase, luciferase family (Includes alkanesulfonate monooxygenase SsuD and methylene tetrahydromethanopterin reductase)</fullName>
    </submittedName>
</protein>
<feature type="domain" description="Luciferase-like" evidence="5">
    <location>
        <begin position="1"/>
        <end position="218"/>
    </location>
</feature>
<evidence type="ECO:0000313" key="7">
    <source>
        <dbReference type="Proteomes" id="UP000199707"/>
    </source>
</evidence>
<dbReference type="RefSeq" id="WP_090354389.1">
    <property type="nucleotide sequence ID" value="NZ_FMUB01000002.1"/>
</dbReference>
<evidence type="ECO:0000256" key="1">
    <source>
        <dbReference type="ARBA" id="ARBA00022630"/>
    </source>
</evidence>
<dbReference type="Pfam" id="PF00296">
    <property type="entry name" value="Bac_luciferase"/>
    <property type="match status" value="1"/>
</dbReference>
<name>A0A1G4VJG5_9MYCO</name>
<dbReference type="STRING" id="1502745.SAMN02799620_01065"/>